<feature type="transmembrane region" description="Helical" evidence="12">
    <location>
        <begin position="766"/>
        <end position="786"/>
    </location>
</feature>
<dbReference type="GO" id="GO:0004016">
    <property type="term" value="F:adenylate cyclase activity"/>
    <property type="evidence" value="ECO:0007669"/>
    <property type="project" value="UniProtKB-EC"/>
</dbReference>
<gene>
    <name evidence="14" type="ORF">IMG5_134360</name>
</gene>
<dbReference type="Gene3D" id="3.30.70.1230">
    <property type="entry name" value="Nucleotide cyclase"/>
    <property type="match status" value="2"/>
</dbReference>
<evidence type="ECO:0000256" key="5">
    <source>
        <dbReference type="ARBA" id="ARBA00022723"/>
    </source>
</evidence>
<feature type="transmembrane region" description="Helical" evidence="12">
    <location>
        <begin position="663"/>
        <end position="682"/>
    </location>
</feature>
<feature type="transmembrane region" description="Helical" evidence="12">
    <location>
        <begin position="716"/>
        <end position="735"/>
    </location>
</feature>
<dbReference type="InterPro" id="IPR036412">
    <property type="entry name" value="HAD-like_sf"/>
</dbReference>
<dbReference type="SUPFAM" id="SSF56784">
    <property type="entry name" value="HAD-like"/>
    <property type="match status" value="1"/>
</dbReference>
<feature type="transmembrane region" description="Helical" evidence="12">
    <location>
        <begin position="1198"/>
        <end position="1217"/>
    </location>
</feature>
<evidence type="ECO:0000256" key="1">
    <source>
        <dbReference type="ARBA" id="ARBA00001593"/>
    </source>
</evidence>
<evidence type="ECO:0000313" key="15">
    <source>
        <dbReference type="Proteomes" id="UP000008983"/>
    </source>
</evidence>
<evidence type="ECO:0000256" key="11">
    <source>
        <dbReference type="ARBA" id="ARBA00023239"/>
    </source>
</evidence>
<dbReference type="CDD" id="cd07302">
    <property type="entry name" value="CHD"/>
    <property type="match status" value="2"/>
</dbReference>
<dbReference type="OrthoDB" id="354346at2759"/>
<dbReference type="Pfam" id="PF16212">
    <property type="entry name" value="PhoLip_ATPase_C"/>
    <property type="match status" value="1"/>
</dbReference>
<dbReference type="STRING" id="857967.G0QWQ9"/>
<keyword evidence="11" id="KW-0456">Lyase</keyword>
<evidence type="ECO:0000256" key="12">
    <source>
        <dbReference type="SAM" id="Phobius"/>
    </source>
</evidence>
<dbReference type="GO" id="GO:0007189">
    <property type="term" value="P:adenylate cyclase-activating G protein-coupled receptor signaling pathway"/>
    <property type="evidence" value="ECO:0007669"/>
    <property type="project" value="TreeGrafter"/>
</dbReference>
<feature type="transmembrane region" description="Helical" evidence="12">
    <location>
        <begin position="806"/>
        <end position="826"/>
    </location>
</feature>
<keyword evidence="10 12" id="KW-0472">Membrane</keyword>
<dbReference type="RefSeq" id="XP_004031933.1">
    <property type="nucleotide sequence ID" value="XM_004031885.1"/>
</dbReference>
<reference evidence="14 15" key="1">
    <citation type="submission" date="2011-07" db="EMBL/GenBank/DDBJ databases">
        <authorList>
            <person name="Coyne R."/>
            <person name="Brami D."/>
            <person name="Johnson J."/>
            <person name="Hostetler J."/>
            <person name="Hannick L."/>
            <person name="Clark T."/>
            <person name="Cassidy-Hanley D."/>
            <person name="Inman J."/>
        </authorList>
    </citation>
    <scope>NUCLEOTIDE SEQUENCE [LARGE SCALE GENOMIC DNA]</scope>
    <source>
        <strain evidence="14 15">G5</strain>
    </source>
</reference>
<feature type="transmembrane region" description="Helical" evidence="12">
    <location>
        <begin position="1332"/>
        <end position="1349"/>
    </location>
</feature>
<keyword evidence="6" id="KW-0547">Nucleotide-binding</keyword>
<dbReference type="SMART" id="SM00044">
    <property type="entry name" value="CYCc"/>
    <property type="match status" value="2"/>
</dbReference>
<feature type="domain" description="Guanylate cyclase" evidence="13">
    <location>
        <begin position="1405"/>
        <end position="1540"/>
    </location>
</feature>
<keyword evidence="5" id="KW-0479">Metal-binding</keyword>
<sequence>MLFCKGEPSHIRNKLSINLNEATIFDQIITNYTKKGIQPIVYAQKELNNEKAMRYIEVYKGIQTNPQAQEEELKQLGIEFETDLEYVGICGFQNKINKEIRPLIDFVQNSKMNLYVLSNESQEQVFNSAINAKISEGFGKNANKSYLFISENKHDEVWNQIRSILNELKEIFSQKENPENSNLQAENKNSLKQIKSLEEINNEEQYLKNFNQKNINKKDQIYQLHLNGKSFEKIIQDKSLLQHFTFILQFCKIVIGYNIDAKIKGQLVNIVKNKMLFHPIVCAIGDGYKDFQMMKNADISIEIVPQNQNIIQVNAGDIQISNLGQIKDLILIQGMSVFFRTQNVVYFLFYQALLFGMPLFYFNWYSSFLGTSFFESIWVFFYNFILNTTTLVTYGVFDNPFNNTVLKFFPSLYVAGQLEKDKILTSFLLKSVLEGILQGTIIYYVSIYIVSRSLSLEGYVSDFGMIQIVVLYSIIVVFNFKIAFWCQSHKVQCIWISQLIFIAMVVGYVYINQEGYFASWNWVITSAQIFNREDTIFCLVFNILCCLVLSHFVNVFLVEFLLPNTYQQQSIYISQNKISWKSLTNELIIEQCLKREIDLGNLIKKIFKKSSIIEQSVLDMVSACESDVSDMQLNVFSLTFKDQKLEKKYKYERMPSSSYNFRIMYTIVIIILGIFTIIDSILDSQLDQIKGFIRASFVIFYFIQILIIYHYKFQQYYYKLCFWLLFTATSCKIILDWIGLSINTSMVTMIGTCILTFNFSLNIWEILLLNIINTSSFIAKIIFLYYDKRYNKVNNIIESDLNKFFLIASFVIMLFYVFLLSIYVIFKNEKKKRKYFIAQQDIKNTQSINDGILSILVPEFVQNKLNSGKFEMADDQDEVAILFADICCFDDIVEEEQNNIVPLLDDIFRIFDLICEKYGAQKIETVGKTYMAATGIKECEINIPEILKQRGKGERLVSMAKEIMEQMQYIKWGKNQEPIQLKIGINKGEVMAGVIGNPKPQFSLIGDTVNTTSRICAQCSYGKILISEKIKEEVKSMNHSFKPISWQPKGKDMMTAYQIGGLQTAKKLQVAVYSLNKLNIGDQDKKHVKKDNIINAFILGNGSKVNVPQGTYQQIKDECEGQDHVNQKNHILQQQDEYEDDDDDDEDLDFDIIEENPQFQEGDIKNNLFLELSQNVSEQTIYKFKSQLKKNNLQVNQIMILLLTLLYFISTMFLITVRLTLDYYYIIFVLRGIYFLFLILAYIILPKAFLNTTYKYITQFILIYGCFPSLLQGYFSKYDDFLLIQIIEALIIYMTSSYIVIFNFVDILIYTVLISILFIGLNYEELSIPNCFFFWTFCTLIIYKNYIYLKQTYKNYNFTQKINMKKDKMQSLVNQLLPAIALNKLRSQGNLTDKKGLTDEFEDVTILFADIKGFTEFSDKVKEPKIVLKMLKDLFEGFDQLCVKNNVFKLYTIGDCYVVLSFVSAQRQNTQEEKCQEAKNVVNLGLEMIETINHIRKDYKFLNMRIGIHTGKKIIGGIIGTKVVRYDVYGRDIRIANKMEQSGEPAKVMISKDTKDWIEKEKNHSYIITKAKEVDIVSKNKPTETINTYYINKKAEFQ</sequence>
<evidence type="ECO:0000256" key="3">
    <source>
        <dbReference type="ARBA" id="ARBA00012201"/>
    </source>
</evidence>
<dbReference type="GO" id="GO:0005524">
    <property type="term" value="F:ATP binding"/>
    <property type="evidence" value="ECO:0007669"/>
    <property type="project" value="UniProtKB-KW"/>
</dbReference>
<feature type="domain" description="Guanylate cyclase" evidence="13">
    <location>
        <begin position="880"/>
        <end position="1016"/>
    </location>
</feature>
<feature type="transmembrane region" description="Helical" evidence="12">
    <location>
        <begin position="377"/>
        <end position="397"/>
    </location>
</feature>
<evidence type="ECO:0000256" key="6">
    <source>
        <dbReference type="ARBA" id="ARBA00022741"/>
    </source>
</evidence>
<dbReference type="PROSITE" id="PS50125">
    <property type="entry name" value="GUANYLATE_CYCLASE_2"/>
    <property type="match status" value="2"/>
</dbReference>
<dbReference type="PANTHER" id="PTHR45627">
    <property type="entry name" value="ADENYLATE CYCLASE TYPE 1"/>
    <property type="match status" value="1"/>
</dbReference>
<comment type="subcellular location">
    <subcellularLocation>
        <location evidence="2">Membrane</location>
        <topology evidence="2">Multi-pass membrane protein</topology>
    </subcellularLocation>
</comment>
<organism evidence="14 15">
    <name type="scientific">Ichthyophthirius multifiliis</name>
    <name type="common">White spot disease agent</name>
    <name type="synonym">Ich</name>
    <dbReference type="NCBI Taxonomy" id="5932"/>
    <lineage>
        <taxon>Eukaryota</taxon>
        <taxon>Sar</taxon>
        <taxon>Alveolata</taxon>
        <taxon>Ciliophora</taxon>
        <taxon>Intramacronucleata</taxon>
        <taxon>Oligohymenophorea</taxon>
        <taxon>Hymenostomatida</taxon>
        <taxon>Ophryoglenina</taxon>
        <taxon>Ichthyophthirius</taxon>
    </lineage>
</organism>
<keyword evidence="4 12" id="KW-0812">Transmembrane</keyword>
<evidence type="ECO:0000313" key="14">
    <source>
        <dbReference type="EMBL" id="EGR30346.1"/>
    </source>
</evidence>
<feature type="transmembrane region" description="Helical" evidence="12">
    <location>
        <begin position="1307"/>
        <end position="1326"/>
    </location>
</feature>
<feature type="transmembrane region" description="Helical" evidence="12">
    <location>
        <begin position="493"/>
        <end position="511"/>
    </location>
</feature>
<dbReference type="GO" id="GO:0035556">
    <property type="term" value="P:intracellular signal transduction"/>
    <property type="evidence" value="ECO:0007669"/>
    <property type="project" value="InterPro"/>
</dbReference>
<keyword evidence="8" id="KW-0460">Magnesium</keyword>
<evidence type="ECO:0000256" key="7">
    <source>
        <dbReference type="ARBA" id="ARBA00022840"/>
    </source>
</evidence>
<accession>G0QWQ9</accession>
<dbReference type="GO" id="GO:0009190">
    <property type="term" value="P:cyclic nucleotide biosynthetic process"/>
    <property type="evidence" value="ECO:0007669"/>
    <property type="project" value="InterPro"/>
</dbReference>
<evidence type="ECO:0000256" key="10">
    <source>
        <dbReference type="ARBA" id="ARBA00023136"/>
    </source>
</evidence>
<evidence type="ECO:0000256" key="9">
    <source>
        <dbReference type="ARBA" id="ARBA00022989"/>
    </source>
</evidence>
<dbReference type="InterPro" id="IPR001054">
    <property type="entry name" value="A/G_cyclase"/>
</dbReference>
<evidence type="ECO:0000256" key="4">
    <source>
        <dbReference type="ARBA" id="ARBA00022692"/>
    </source>
</evidence>
<dbReference type="InParanoid" id="G0QWQ9"/>
<feature type="transmembrane region" description="Helical" evidence="12">
    <location>
        <begin position="427"/>
        <end position="451"/>
    </location>
</feature>
<proteinExistence type="predicted"/>
<name>G0QWQ9_ICHMU</name>
<feature type="transmembrane region" description="Helical" evidence="12">
    <location>
        <begin position="463"/>
        <end position="486"/>
    </location>
</feature>
<dbReference type="EMBL" id="GL984009">
    <property type="protein sequence ID" value="EGR30346.1"/>
    <property type="molecule type" value="Genomic_DNA"/>
</dbReference>
<dbReference type="InterPro" id="IPR032630">
    <property type="entry name" value="P_typ_ATPase_c"/>
</dbReference>
<feature type="transmembrane region" description="Helical" evidence="12">
    <location>
        <begin position="688"/>
        <end position="709"/>
    </location>
</feature>
<keyword evidence="15" id="KW-1185">Reference proteome</keyword>
<evidence type="ECO:0000256" key="8">
    <source>
        <dbReference type="ARBA" id="ARBA00022842"/>
    </source>
</evidence>
<dbReference type="Proteomes" id="UP000008983">
    <property type="component" value="Unassembled WGS sequence"/>
</dbReference>
<dbReference type="PANTHER" id="PTHR45627:SF12">
    <property type="entry name" value="ADENYLATE CYCLASE TYPE 2"/>
    <property type="match status" value="1"/>
</dbReference>
<dbReference type="eggNOG" id="KOG4171">
    <property type="taxonomic scope" value="Eukaryota"/>
</dbReference>
<feature type="transmembrane region" description="Helical" evidence="12">
    <location>
        <begin position="1223"/>
        <end position="1245"/>
    </location>
</feature>
<dbReference type="OMA" id="YLQTRIF"/>
<dbReference type="Pfam" id="PF00211">
    <property type="entry name" value="Guanylate_cyc"/>
    <property type="match status" value="2"/>
</dbReference>
<comment type="catalytic activity">
    <reaction evidence="1">
        <text>ATP = 3',5'-cyclic AMP + diphosphate</text>
        <dbReference type="Rhea" id="RHEA:15389"/>
        <dbReference type="ChEBI" id="CHEBI:30616"/>
        <dbReference type="ChEBI" id="CHEBI:33019"/>
        <dbReference type="ChEBI" id="CHEBI:58165"/>
        <dbReference type="EC" id="4.6.1.1"/>
    </reaction>
</comment>
<dbReference type="InterPro" id="IPR023214">
    <property type="entry name" value="HAD_sf"/>
</dbReference>
<dbReference type="EC" id="4.6.1.1" evidence="3"/>
<keyword evidence="7" id="KW-0067">ATP-binding</keyword>
<keyword evidence="9 12" id="KW-1133">Transmembrane helix</keyword>
<evidence type="ECO:0000259" key="13">
    <source>
        <dbReference type="PROSITE" id="PS50125"/>
    </source>
</evidence>
<feature type="transmembrane region" description="Helical" evidence="12">
    <location>
        <begin position="1257"/>
        <end position="1275"/>
    </location>
</feature>
<dbReference type="eggNOG" id="KOG3619">
    <property type="taxonomic scope" value="Eukaryota"/>
</dbReference>
<dbReference type="InterPro" id="IPR029787">
    <property type="entry name" value="Nucleotide_cyclase"/>
</dbReference>
<feature type="transmembrane region" description="Helical" evidence="12">
    <location>
        <begin position="539"/>
        <end position="562"/>
    </location>
</feature>
<dbReference type="GO" id="GO:0005886">
    <property type="term" value="C:plasma membrane"/>
    <property type="evidence" value="ECO:0007669"/>
    <property type="project" value="TreeGrafter"/>
</dbReference>
<dbReference type="Gene3D" id="3.40.50.1000">
    <property type="entry name" value="HAD superfamily/HAD-like"/>
    <property type="match status" value="1"/>
</dbReference>
<dbReference type="SUPFAM" id="SSF55073">
    <property type="entry name" value="Nucleotide cyclase"/>
    <property type="match status" value="2"/>
</dbReference>
<feature type="transmembrane region" description="Helical" evidence="12">
    <location>
        <begin position="344"/>
        <end position="365"/>
    </location>
</feature>
<dbReference type="GO" id="GO:0046872">
    <property type="term" value="F:metal ion binding"/>
    <property type="evidence" value="ECO:0007669"/>
    <property type="project" value="UniProtKB-KW"/>
</dbReference>
<evidence type="ECO:0000256" key="2">
    <source>
        <dbReference type="ARBA" id="ARBA00004141"/>
    </source>
</evidence>
<dbReference type="GeneID" id="14906454"/>
<dbReference type="eggNOG" id="KOG0206">
    <property type="taxonomic scope" value="Eukaryota"/>
</dbReference>
<protein>
    <recommendedName>
        <fullName evidence="3">adenylate cyclase</fullName>
        <ecNumber evidence="3">4.6.1.1</ecNumber>
    </recommendedName>
</protein>